<dbReference type="EMBL" id="RCHS01002222">
    <property type="protein sequence ID" value="RMX48909.1"/>
    <property type="molecule type" value="Genomic_DNA"/>
</dbReference>
<evidence type="ECO:0000313" key="1">
    <source>
        <dbReference type="EMBL" id="RMX48909.1"/>
    </source>
</evidence>
<sequence>MSRSSEAFYALAMDYTSTNEIERKEHKCILATCGIWKDTPQQSGKFVGTGSLIKDFFPKCDKIHLVTSDKVISPIHGLSFYSLYFKRSNGKGKEPKKLVDMVSDEVIFKSGLAIVPVDPNKLNFKRKRTSGLLNHRPFTICTKVKKDLRNDQLYCHVIEGSRELFAITPYQVKGIADKETYIADDSLGKIESSRFYKDYRKGLGAPITITVKEEAVAVGAITLGNNEQISFVLFSQIDRTRICSGW</sequence>
<reference evidence="1 2" key="1">
    <citation type="journal article" date="2018" name="Sci. Rep.">
        <title>Comparative analysis of the Pocillopora damicornis genome highlights role of immune system in coral evolution.</title>
        <authorList>
            <person name="Cunning R."/>
            <person name="Bay R.A."/>
            <person name="Gillette P."/>
            <person name="Baker A.C."/>
            <person name="Traylor-Knowles N."/>
        </authorList>
    </citation>
    <scope>NUCLEOTIDE SEQUENCE [LARGE SCALE GENOMIC DNA]</scope>
    <source>
        <strain evidence="1">RSMAS</strain>
        <tissue evidence="1">Whole animal</tissue>
    </source>
</reference>
<proteinExistence type="predicted"/>
<gene>
    <name evidence="1" type="ORF">pdam_00008341</name>
</gene>
<keyword evidence="2" id="KW-1185">Reference proteome</keyword>
<name>A0A3M6U5S8_POCDA</name>
<accession>A0A3M6U5S8</accession>
<dbReference type="AlphaFoldDB" id="A0A3M6U5S8"/>
<protein>
    <submittedName>
        <fullName evidence="1">Uncharacterized protein</fullName>
    </submittedName>
</protein>
<dbReference type="Proteomes" id="UP000275408">
    <property type="component" value="Unassembled WGS sequence"/>
</dbReference>
<comment type="caution">
    <text evidence="1">The sequence shown here is derived from an EMBL/GenBank/DDBJ whole genome shotgun (WGS) entry which is preliminary data.</text>
</comment>
<organism evidence="1 2">
    <name type="scientific">Pocillopora damicornis</name>
    <name type="common">Cauliflower coral</name>
    <name type="synonym">Millepora damicornis</name>
    <dbReference type="NCBI Taxonomy" id="46731"/>
    <lineage>
        <taxon>Eukaryota</taxon>
        <taxon>Metazoa</taxon>
        <taxon>Cnidaria</taxon>
        <taxon>Anthozoa</taxon>
        <taxon>Hexacorallia</taxon>
        <taxon>Scleractinia</taxon>
        <taxon>Astrocoeniina</taxon>
        <taxon>Pocilloporidae</taxon>
        <taxon>Pocillopora</taxon>
    </lineage>
</organism>
<evidence type="ECO:0000313" key="2">
    <source>
        <dbReference type="Proteomes" id="UP000275408"/>
    </source>
</evidence>